<name>A0A815T9Y8_ADIRI</name>
<dbReference type="OrthoDB" id="62209at2759"/>
<evidence type="ECO:0000256" key="1">
    <source>
        <dbReference type="ARBA" id="ARBA00022737"/>
    </source>
</evidence>
<dbReference type="Gene3D" id="2.120.10.30">
    <property type="entry name" value="TolB, C-terminal domain"/>
    <property type="match status" value="1"/>
</dbReference>
<feature type="transmembrane region" description="Helical" evidence="3">
    <location>
        <begin position="28"/>
        <end position="50"/>
    </location>
</feature>
<protein>
    <recommendedName>
        <fullName evidence="6">NHL repeat containing protein</fullName>
    </recommendedName>
</protein>
<dbReference type="GO" id="GO:0008270">
    <property type="term" value="F:zinc ion binding"/>
    <property type="evidence" value="ECO:0007669"/>
    <property type="project" value="UniProtKB-KW"/>
</dbReference>
<dbReference type="Pfam" id="PF01436">
    <property type="entry name" value="NHL"/>
    <property type="match status" value="2"/>
</dbReference>
<dbReference type="EMBL" id="CAJNOJ010000631">
    <property type="protein sequence ID" value="CAF1500249.1"/>
    <property type="molecule type" value="Genomic_DNA"/>
</dbReference>
<reference evidence="4" key="1">
    <citation type="submission" date="2021-02" db="EMBL/GenBank/DDBJ databases">
        <authorList>
            <person name="Nowell W R."/>
        </authorList>
    </citation>
    <scope>NUCLEOTIDE SEQUENCE</scope>
</reference>
<dbReference type="GO" id="GO:0000209">
    <property type="term" value="P:protein polyubiquitination"/>
    <property type="evidence" value="ECO:0007669"/>
    <property type="project" value="TreeGrafter"/>
</dbReference>
<evidence type="ECO:0008006" key="6">
    <source>
        <dbReference type="Google" id="ProtNLM"/>
    </source>
</evidence>
<proteinExistence type="predicted"/>
<feature type="repeat" description="NHL" evidence="2">
    <location>
        <begin position="697"/>
        <end position="737"/>
    </location>
</feature>
<dbReference type="Gene3D" id="1.20.1250.20">
    <property type="entry name" value="MFS general substrate transporter like domains"/>
    <property type="match status" value="1"/>
</dbReference>
<dbReference type="InterPro" id="IPR036259">
    <property type="entry name" value="MFS_trans_sf"/>
</dbReference>
<feature type="repeat" description="NHL" evidence="2">
    <location>
        <begin position="542"/>
        <end position="586"/>
    </location>
</feature>
<feature type="transmembrane region" description="Helical" evidence="3">
    <location>
        <begin position="70"/>
        <end position="90"/>
    </location>
</feature>
<dbReference type="GO" id="GO:0061630">
    <property type="term" value="F:ubiquitin protein ligase activity"/>
    <property type="evidence" value="ECO:0007669"/>
    <property type="project" value="TreeGrafter"/>
</dbReference>
<feature type="transmembrane region" description="Helical" evidence="3">
    <location>
        <begin position="110"/>
        <end position="140"/>
    </location>
</feature>
<evidence type="ECO:0000313" key="5">
    <source>
        <dbReference type="Proteomes" id="UP000663852"/>
    </source>
</evidence>
<dbReference type="Gene3D" id="2.40.10.500">
    <property type="match status" value="2"/>
</dbReference>
<dbReference type="AlphaFoldDB" id="A0A815T9Y8"/>
<sequence>MTIDIIKLKWYQRIYKRTGVWKHLTSPLYILTVLYLAILFTPATFLSATWYPRVYHITNHDESLTEKYTIIFNISAAASIIICPIHGFLLDFQADRSKARQWLNISISQTITWLVSIISCILCMFVTTNIIIVALIFNGIAHATIEAGNIAIIASCFPSEYLGTLTGVMWTVAGLITLIQYALNELTYDIPMSWRAWLILAVLITLMLCHVVQMEQHRIRTGKVRVEKVSRRDRSTHRKCSTSLTRITSVKHISIRSANSVRSSSRNRKIIKDHHYQNNSSDHIFDKSEQSSVGSTNTVNSVRVTKVQRVPSVFRPNPVSSTNSSFEILAKSEINLSQNEISGEPTKSIKKRSLGTIENLMTSLHQYRHPSKQKSLKTFMKLCCRCTRKRALLFLICAILFGVLLSILLIILLRKSKSTSNQTYREVYLRWNTTGITIYGTTGLRGNTSTQLSSSFGLVFDSDDNLYIGDRYNHRVQKCSIRNTSCITIAGQANAVSGTNMSDLNGPTYLFMDANNNLYIADSGNQRIQFWTYGANYGKTIAGVTGSAGSGLNYFNIPYDVALDSRSNAVYVSDHNNHRVMKYVFGNLTGSIVAGGNGFGTNNTQLYRPAGLVFDSSTNALIVVNFGATNIVQWKLGDSKWTIVAGDSNGLNGNTSTLLDHPTGVTYDPIGNMYVADMFNHRIQMYSIDQSNATTIVGVSGQLGTNSAMLNYPVSVAFDHQLNLYVADSLNHRIQKFLRY</sequence>
<feature type="transmembrane region" description="Helical" evidence="3">
    <location>
        <begin position="194"/>
        <end position="212"/>
    </location>
</feature>
<dbReference type="InterPro" id="IPR011042">
    <property type="entry name" value="6-blade_b-propeller_TolB-like"/>
</dbReference>
<accession>A0A815T9Y8</accession>
<dbReference type="PANTHER" id="PTHR24104:SF25">
    <property type="entry name" value="PROTEIN LIN-41"/>
    <property type="match status" value="1"/>
</dbReference>
<dbReference type="InterPro" id="IPR001258">
    <property type="entry name" value="NHL_repeat"/>
</dbReference>
<dbReference type="CDD" id="cd06174">
    <property type="entry name" value="MFS"/>
    <property type="match status" value="1"/>
</dbReference>
<dbReference type="Proteomes" id="UP000663852">
    <property type="component" value="Unassembled WGS sequence"/>
</dbReference>
<evidence type="ECO:0000256" key="3">
    <source>
        <dbReference type="SAM" id="Phobius"/>
    </source>
</evidence>
<dbReference type="SUPFAM" id="SSF101898">
    <property type="entry name" value="NHL repeat"/>
    <property type="match status" value="1"/>
</dbReference>
<keyword evidence="3" id="KW-0812">Transmembrane</keyword>
<keyword evidence="1" id="KW-0677">Repeat</keyword>
<dbReference type="InterPro" id="IPR050952">
    <property type="entry name" value="TRIM-NHL_E3_ligases"/>
</dbReference>
<evidence type="ECO:0000256" key="2">
    <source>
        <dbReference type="PROSITE-ProRule" id="PRU00504"/>
    </source>
</evidence>
<keyword evidence="3" id="KW-1133">Transmembrane helix</keyword>
<dbReference type="PROSITE" id="PS51125">
    <property type="entry name" value="NHL"/>
    <property type="match status" value="2"/>
</dbReference>
<comment type="caution">
    <text evidence="4">The sequence shown here is derived from an EMBL/GenBank/DDBJ whole genome shotgun (WGS) entry which is preliminary data.</text>
</comment>
<evidence type="ECO:0000313" key="4">
    <source>
        <dbReference type="EMBL" id="CAF1500249.1"/>
    </source>
</evidence>
<dbReference type="GO" id="GO:0043161">
    <property type="term" value="P:proteasome-mediated ubiquitin-dependent protein catabolic process"/>
    <property type="evidence" value="ECO:0007669"/>
    <property type="project" value="TreeGrafter"/>
</dbReference>
<organism evidence="4 5">
    <name type="scientific">Adineta ricciae</name>
    <name type="common">Rotifer</name>
    <dbReference type="NCBI Taxonomy" id="249248"/>
    <lineage>
        <taxon>Eukaryota</taxon>
        <taxon>Metazoa</taxon>
        <taxon>Spiralia</taxon>
        <taxon>Gnathifera</taxon>
        <taxon>Rotifera</taxon>
        <taxon>Eurotatoria</taxon>
        <taxon>Bdelloidea</taxon>
        <taxon>Adinetida</taxon>
        <taxon>Adinetidae</taxon>
        <taxon>Adineta</taxon>
    </lineage>
</organism>
<feature type="transmembrane region" description="Helical" evidence="3">
    <location>
        <begin position="391"/>
        <end position="413"/>
    </location>
</feature>
<dbReference type="CDD" id="cd05819">
    <property type="entry name" value="NHL"/>
    <property type="match status" value="1"/>
</dbReference>
<feature type="transmembrane region" description="Helical" evidence="3">
    <location>
        <begin position="161"/>
        <end position="182"/>
    </location>
</feature>
<dbReference type="PANTHER" id="PTHR24104">
    <property type="entry name" value="E3 UBIQUITIN-PROTEIN LIGASE NHLRC1-RELATED"/>
    <property type="match status" value="1"/>
</dbReference>
<gene>
    <name evidence="4" type="ORF">EDS130_LOCUS42586</name>
</gene>
<keyword evidence="3" id="KW-0472">Membrane</keyword>
<dbReference type="SUPFAM" id="SSF103473">
    <property type="entry name" value="MFS general substrate transporter"/>
    <property type="match status" value="1"/>
</dbReference>